<feature type="compositionally biased region" description="Basic and acidic residues" evidence="1">
    <location>
        <begin position="19"/>
        <end position="46"/>
    </location>
</feature>
<evidence type="ECO:0000256" key="1">
    <source>
        <dbReference type="SAM" id="MobiDB-lite"/>
    </source>
</evidence>
<comment type="caution">
    <text evidence="2">The sequence shown here is derived from an EMBL/GenBank/DDBJ whole genome shotgun (WGS) entry which is preliminary data.</text>
</comment>
<feature type="region of interest" description="Disordered" evidence="1">
    <location>
        <begin position="1"/>
        <end position="77"/>
    </location>
</feature>
<name>A0A8X6QPP7_NEPPI</name>
<proteinExistence type="predicted"/>
<accession>A0A8X6QPP7</accession>
<dbReference type="Proteomes" id="UP000887013">
    <property type="component" value="Unassembled WGS sequence"/>
</dbReference>
<evidence type="ECO:0000313" key="2">
    <source>
        <dbReference type="EMBL" id="GFU36437.1"/>
    </source>
</evidence>
<sequence length="101" mass="11799">ESFTEPLQNEGFDEPSFTNKKEDEGKRQKQKVGERLDGIEYCERNGTRKRKEQYERNITSDNSDGPRRRSGPQGKKKAFEMKRLGQALRLLNKLFLVVTVH</sequence>
<protein>
    <submittedName>
        <fullName evidence="2">Uncharacterized protein</fullName>
    </submittedName>
</protein>
<reference evidence="2" key="1">
    <citation type="submission" date="2020-08" db="EMBL/GenBank/DDBJ databases">
        <title>Multicomponent nature underlies the extraordinary mechanical properties of spider dragline silk.</title>
        <authorList>
            <person name="Kono N."/>
            <person name="Nakamura H."/>
            <person name="Mori M."/>
            <person name="Yoshida Y."/>
            <person name="Ohtoshi R."/>
            <person name="Malay A.D."/>
            <person name="Moran D.A.P."/>
            <person name="Tomita M."/>
            <person name="Numata K."/>
            <person name="Arakawa K."/>
        </authorList>
    </citation>
    <scope>NUCLEOTIDE SEQUENCE</scope>
</reference>
<dbReference type="AlphaFoldDB" id="A0A8X6QPP7"/>
<gene>
    <name evidence="2" type="ORF">NPIL_156431</name>
</gene>
<dbReference type="EMBL" id="BMAW01083963">
    <property type="protein sequence ID" value="GFU36437.1"/>
    <property type="molecule type" value="Genomic_DNA"/>
</dbReference>
<feature type="non-terminal residue" evidence="2">
    <location>
        <position position="1"/>
    </location>
</feature>
<keyword evidence="3" id="KW-1185">Reference proteome</keyword>
<evidence type="ECO:0000313" key="3">
    <source>
        <dbReference type="Proteomes" id="UP000887013"/>
    </source>
</evidence>
<organism evidence="2 3">
    <name type="scientific">Nephila pilipes</name>
    <name type="common">Giant wood spider</name>
    <name type="synonym">Nephila maculata</name>
    <dbReference type="NCBI Taxonomy" id="299642"/>
    <lineage>
        <taxon>Eukaryota</taxon>
        <taxon>Metazoa</taxon>
        <taxon>Ecdysozoa</taxon>
        <taxon>Arthropoda</taxon>
        <taxon>Chelicerata</taxon>
        <taxon>Arachnida</taxon>
        <taxon>Araneae</taxon>
        <taxon>Araneomorphae</taxon>
        <taxon>Entelegynae</taxon>
        <taxon>Araneoidea</taxon>
        <taxon>Nephilidae</taxon>
        <taxon>Nephila</taxon>
    </lineage>
</organism>